<evidence type="ECO:0000313" key="2">
    <source>
        <dbReference type="EMBL" id="ETO29260.1"/>
    </source>
</evidence>
<dbReference type="EMBL" id="ASPP01006147">
    <property type="protein sequence ID" value="ETO29260.1"/>
    <property type="molecule type" value="Genomic_DNA"/>
</dbReference>
<evidence type="ECO:0000256" key="1">
    <source>
        <dbReference type="SAM" id="Coils"/>
    </source>
</evidence>
<dbReference type="AlphaFoldDB" id="X6NSI6"/>
<feature type="coiled-coil region" evidence="1">
    <location>
        <begin position="119"/>
        <end position="168"/>
    </location>
</feature>
<sequence>MSVNSTEEKGPYDRDFVISSWLKQNDLEALGKTFEERNIDITELMDFDQEDIQLNYNNKQYATHKQRIIYYDLGIDFEETNRLKNAIESLRKKRGMISTEEKQSVRDLTELEKELEGFAAALRDGVANLDSKVEESKENMELQIKHCIDQCEETKESLLQTCQQIAQDKLISFRQQKQSCEREVLLLQQRTMYLVHFSIYNETPKKKKKKKKKITEKYEKWLEDPKIRNETRRLKLSQACDELDRHKFPPLHLSTQPRSLCFVGTYTCKTLVLKVKKKTKNNRQLTV</sequence>
<proteinExistence type="predicted"/>
<name>X6NSI6_RETFI</name>
<evidence type="ECO:0008006" key="4">
    <source>
        <dbReference type="Google" id="ProtNLM"/>
    </source>
</evidence>
<gene>
    <name evidence="2" type="ORF">RFI_07857</name>
</gene>
<dbReference type="InterPro" id="IPR013761">
    <property type="entry name" value="SAM/pointed_sf"/>
</dbReference>
<accession>X6NSI6</accession>
<protein>
    <recommendedName>
        <fullName evidence="4">SAM domain-containing protein</fullName>
    </recommendedName>
</protein>
<evidence type="ECO:0000313" key="3">
    <source>
        <dbReference type="Proteomes" id="UP000023152"/>
    </source>
</evidence>
<keyword evidence="1" id="KW-0175">Coiled coil</keyword>
<dbReference type="Gene3D" id="1.10.150.50">
    <property type="entry name" value="Transcription Factor, Ets-1"/>
    <property type="match status" value="1"/>
</dbReference>
<comment type="caution">
    <text evidence="2">The sequence shown here is derived from an EMBL/GenBank/DDBJ whole genome shotgun (WGS) entry which is preliminary data.</text>
</comment>
<organism evidence="2 3">
    <name type="scientific">Reticulomyxa filosa</name>
    <dbReference type="NCBI Taxonomy" id="46433"/>
    <lineage>
        <taxon>Eukaryota</taxon>
        <taxon>Sar</taxon>
        <taxon>Rhizaria</taxon>
        <taxon>Retaria</taxon>
        <taxon>Foraminifera</taxon>
        <taxon>Monothalamids</taxon>
        <taxon>Reticulomyxidae</taxon>
        <taxon>Reticulomyxa</taxon>
    </lineage>
</organism>
<dbReference type="Proteomes" id="UP000023152">
    <property type="component" value="Unassembled WGS sequence"/>
</dbReference>
<keyword evidence="3" id="KW-1185">Reference proteome</keyword>
<reference evidence="2 3" key="1">
    <citation type="journal article" date="2013" name="Curr. Biol.">
        <title>The Genome of the Foraminiferan Reticulomyxa filosa.</title>
        <authorList>
            <person name="Glockner G."/>
            <person name="Hulsmann N."/>
            <person name="Schleicher M."/>
            <person name="Noegel A.A."/>
            <person name="Eichinger L."/>
            <person name="Gallinger C."/>
            <person name="Pawlowski J."/>
            <person name="Sierra R."/>
            <person name="Euteneuer U."/>
            <person name="Pillet L."/>
            <person name="Moustafa A."/>
            <person name="Platzer M."/>
            <person name="Groth M."/>
            <person name="Szafranski K."/>
            <person name="Schliwa M."/>
        </authorList>
    </citation>
    <scope>NUCLEOTIDE SEQUENCE [LARGE SCALE GENOMIC DNA]</scope>
</reference>